<evidence type="ECO:0000313" key="1">
    <source>
        <dbReference type="EMBL" id="KKM94164.1"/>
    </source>
</evidence>
<protein>
    <submittedName>
        <fullName evidence="1">Uncharacterized protein</fullName>
    </submittedName>
</protein>
<gene>
    <name evidence="1" type="ORF">LCGC14_1201080</name>
</gene>
<comment type="caution">
    <text evidence="1">The sequence shown here is derived from an EMBL/GenBank/DDBJ whole genome shotgun (WGS) entry which is preliminary data.</text>
</comment>
<name>A0A0F9LGV4_9ZZZZ</name>
<accession>A0A0F9LGV4</accession>
<sequence>MPTALMAGIHKHQWQKHRIRYPELDSLGQRLPDVESNETTLVWCKQCGTYKSRPSRAFVRYCEEVFGVDADDPRVLMEALWGE</sequence>
<dbReference type="EMBL" id="LAZR01006172">
    <property type="protein sequence ID" value="KKM94164.1"/>
    <property type="molecule type" value="Genomic_DNA"/>
</dbReference>
<dbReference type="AlphaFoldDB" id="A0A0F9LGV4"/>
<organism evidence="1">
    <name type="scientific">marine sediment metagenome</name>
    <dbReference type="NCBI Taxonomy" id="412755"/>
    <lineage>
        <taxon>unclassified sequences</taxon>
        <taxon>metagenomes</taxon>
        <taxon>ecological metagenomes</taxon>
    </lineage>
</organism>
<reference evidence="1" key="1">
    <citation type="journal article" date="2015" name="Nature">
        <title>Complex archaea that bridge the gap between prokaryotes and eukaryotes.</title>
        <authorList>
            <person name="Spang A."/>
            <person name="Saw J.H."/>
            <person name="Jorgensen S.L."/>
            <person name="Zaremba-Niedzwiedzka K."/>
            <person name="Martijn J."/>
            <person name="Lind A.E."/>
            <person name="van Eijk R."/>
            <person name="Schleper C."/>
            <person name="Guy L."/>
            <person name="Ettema T.J."/>
        </authorList>
    </citation>
    <scope>NUCLEOTIDE SEQUENCE</scope>
</reference>
<proteinExistence type="predicted"/>